<evidence type="ECO:0000256" key="2">
    <source>
        <dbReference type="ARBA" id="ARBA00022692"/>
    </source>
</evidence>
<evidence type="ECO:0000256" key="1">
    <source>
        <dbReference type="ARBA" id="ARBA00004370"/>
    </source>
</evidence>
<dbReference type="InterPro" id="IPR006694">
    <property type="entry name" value="Fatty_acid_hydroxylase"/>
</dbReference>
<evidence type="ECO:0000313" key="7">
    <source>
        <dbReference type="EMBL" id="MDN5217231.1"/>
    </source>
</evidence>
<dbReference type="InterPro" id="IPR050307">
    <property type="entry name" value="Sterol_Desaturase_Related"/>
</dbReference>
<gene>
    <name evidence="7" type="ORF">QQ020_34480</name>
</gene>
<dbReference type="Proteomes" id="UP001172083">
    <property type="component" value="Unassembled WGS sequence"/>
</dbReference>
<feature type="domain" description="Fatty acid hydroxylase" evidence="6">
    <location>
        <begin position="101"/>
        <end position="235"/>
    </location>
</feature>
<feature type="transmembrane region" description="Helical" evidence="5">
    <location>
        <begin position="93"/>
        <end position="113"/>
    </location>
</feature>
<dbReference type="Pfam" id="PF04116">
    <property type="entry name" value="FA_hydroxylase"/>
    <property type="match status" value="1"/>
</dbReference>
<keyword evidence="8" id="KW-1185">Reference proteome</keyword>
<keyword evidence="3 5" id="KW-1133">Transmembrane helix</keyword>
<name>A0ABT8LJ67_9BACT</name>
<reference evidence="7" key="1">
    <citation type="submission" date="2023-06" db="EMBL/GenBank/DDBJ databases">
        <title>Genomic of Agaribacillus aureum.</title>
        <authorList>
            <person name="Wang G."/>
        </authorList>
    </citation>
    <scope>NUCLEOTIDE SEQUENCE</scope>
    <source>
        <strain evidence="7">BMA12</strain>
    </source>
</reference>
<feature type="transmembrane region" description="Helical" evidence="5">
    <location>
        <begin position="54"/>
        <end position="73"/>
    </location>
</feature>
<evidence type="ECO:0000313" key="8">
    <source>
        <dbReference type="Proteomes" id="UP001172083"/>
    </source>
</evidence>
<evidence type="ECO:0000256" key="3">
    <source>
        <dbReference type="ARBA" id="ARBA00022989"/>
    </source>
</evidence>
<feature type="transmembrane region" description="Helical" evidence="5">
    <location>
        <begin position="15"/>
        <end position="33"/>
    </location>
</feature>
<organism evidence="7 8">
    <name type="scientific">Agaribacillus aureus</name>
    <dbReference type="NCBI Taxonomy" id="3051825"/>
    <lineage>
        <taxon>Bacteria</taxon>
        <taxon>Pseudomonadati</taxon>
        <taxon>Bacteroidota</taxon>
        <taxon>Cytophagia</taxon>
        <taxon>Cytophagales</taxon>
        <taxon>Splendidivirgaceae</taxon>
        <taxon>Agaribacillus</taxon>
    </lineage>
</organism>
<protein>
    <submittedName>
        <fullName evidence="7">Sterol desaturase family protein</fullName>
    </submittedName>
</protein>
<sequence length="256" mass="31105">MSLIETFKNIIIVDFLRYFIPASIGFLLFWILFKKRLQHRFIQKTRPKIARLWAEFKYSMSTVFIFAGVGLGVVTAKKYGVFHIYESIATFGWVYFFASLFFMILFHDFYFYWTHRWMHHPKIFKHVHLVHHLSTNPSPWAAYSFHPIEAFIQALVLPILLFMLPLHNLVIFIFLIYMITRNVWGHLGYELLPKKFINFKWLNWHTTTTHHSMHHQYSSCNFGLYFTWWDNWMKTTHKKYRESFEEITSRPNKDTN</sequence>
<evidence type="ECO:0000256" key="5">
    <source>
        <dbReference type="SAM" id="Phobius"/>
    </source>
</evidence>
<accession>A0ABT8LJ67</accession>
<comment type="subcellular location">
    <subcellularLocation>
        <location evidence="1">Membrane</location>
    </subcellularLocation>
</comment>
<comment type="caution">
    <text evidence="7">The sequence shown here is derived from an EMBL/GenBank/DDBJ whole genome shotgun (WGS) entry which is preliminary data.</text>
</comment>
<dbReference type="PANTHER" id="PTHR11863">
    <property type="entry name" value="STEROL DESATURASE"/>
    <property type="match status" value="1"/>
</dbReference>
<dbReference type="RefSeq" id="WP_346762568.1">
    <property type="nucleotide sequence ID" value="NZ_JAUJEB010000014.1"/>
</dbReference>
<keyword evidence="4 5" id="KW-0472">Membrane</keyword>
<feature type="transmembrane region" description="Helical" evidence="5">
    <location>
        <begin position="155"/>
        <end position="179"/>
    </location>
</feature>
<proteinExistence type="predicted"/>
<keyword evidence="2 5" id="KW-0812">Transmembrane</keyword>
<evidence type="ECO:0000259" key="6">
    <source>
        <dbReference type="Pfam" id="PF04116"/>
    </source>
</evidence>
<dbReference type="EMBL" id="JAUJEB010000014">
    <property type="protein sequence ID" value="MDN5217231.1"/>
    <property type="molecule type" value="Genomic_DNA"/>
</dbReference>
<evidence type="ECO:0000256" key="4">
    <source>
        <dbReference type="ARBA" id="ARBA00023136"/>
    </source>
</evidence>